<keyword evidence="14" id="KW-1185">Reference proteome</keyword>
<dbReference type="GO" id="GO:0006450">
    <property type="term" value="P:regulation of translational fidelity"/>
    <property type="evidence" value="ECO:0007669"/>
    <property type="project" value="TreeGrafter"/>
</dbReference>
<organism evidence="13 14">
    <name type="scientific">Methanobacterium bryantii</name>
    <dbReference type="NCBI Taxonomy" id="2161"/>
    <lineage>
        <taxon>Archaea</taxon>
        <taxon>Methanobacteriati</taxon>
        <taxon>Methanobacteriota</taxon>
        <taxon>Methanomada group</taxon>
        <taxon>Methanobacteria</taxon>
        <taxon>Methanobacteriales</taxon>
        <taxon>Methanobacteriaceae</taxon>
        <taxon>Methanobacterium</taxon>
    </lineage>
</organism>
<dbReference type="Proteomes" id="UP000217784">
    <property type="component" value="Unassembled WGS sequence"/>
</dbReference>
<name>A0A2A2H269_METBR</name>
<dbReference type="GO" id="GO:0000049">
    <property type="term" value="F:tRNA binding"/>
    <property type="evidence" value="ECO:0007669"/>
    <property type="project" value="TreeGrafter"/>
</dbReference>
<keyword evidence="7" id="KW-0548">Nucleotidyltransferase</keyword>
<comment type="similarity">
    <text evidence="2">Belongs to the SUA5 family.</text>
</comment>
<accession>A0A2A2H269</accession>
<dbReference type="GO" id="GO:0003725">
    <property type="term" value="F:double-stranded RNA binding"/>
    <property type="evidence" value="ECO:0007669"/>
    <property type="project" value="InterPro"/>
</dbReference>
<proteinExistence type="inferred from homology"/>
<dbReference type="GO" id="GO:0005737">
    <property type="term" value="C:cytoplasm"/>
    <property type="evidence" value="ECO:0007669"/>
    <property type="project" value="UniProtKB-SubCell"/>
</dbReference>
<evidence type="ECO:0000313" key="14">
    <source>
        <dbReference type="Proteomes" id="UP000217784"/>
    </source>
</evidence>
<reference evidence="13 14" key="1">
    <citation type="journal article" date="2017" name="BMC Genomics">
        <title>Genomic analysis of methanogenic archaea reveals a shift towards energy conservation.</title>
        <authorList>
            <person name="Gilmore S.P."/>
            <person name="Henske J.K."/>
            <person name="Sexton J.A."/>
            <person name="Solomon K.V."/>
            <person name="Seppala S."/>
            <person name="Yoo J.I."/>
            <person name="Huyett L.M."/>
            <person name="Pressman A."/>
            <person name="Cogan J.Z."/>
            <person name="Kivenson V."/>
            <person name="Peng X."/>
            <person name="Tan Y."/>
            <person name="Valentine D.L."/>
            <person name="O'Malley M.A."/>
        </authorList>
    </citation>
    <scope>NUCLEOTIDE SEQUENCE [LARGE SCALE GENOMIC DNA]</scope>
    <source>
        <strain evidence="13 14">M.o.H.</strain>
    </source>
</reference>
<dbReference type="PANTHER" id="PTHR17490:SF16">
    <property type="entry name" value="THREONYLCARBAMOYL-AMP SYNTHASE"/>
    <property type="match status" value="1"/>
</dbReference>
<keyword evidence="4" id="KW-0963">Cytoplasm</keyword>
<dbReference type="EC" id="2.7.7.87" evidence="3"/>
<dbReference type="PANTHER" id="PTHR17490">
    <property type="entry name" value="SUA5"/>
    <property type="match status" value="1"/>
</dbReference>
<keyword evidence="6" id="KW-0819">tRNA processing</keyword>
<evidence type="ECO:0000259" key="12">
    <source>
        <dbReference type="PROSITE" id="PS51163"/>
    </source>
</evidence>
<evidence type="ECO:0000313" key="13">
    <source>
        <dbReference type="EMBL" id="PAV03489.1"/>
    </source>
</evidence>
<comment type="subcellular location">
    <subcellularLocation>
        <location evidence="1">Cytoplasm</location>
    </subcellularLocation>
</comment>
<dbReference type="InterPro" id="IPR017945">
    <property type="entry name" value="DHBP_synth_RibB-like_a/b_dom"/>
</dbReference>
<dbReference type="SUPFAM" id="SSF55821">
    <property type="entry name" value="YrdC/RibB"/>
    <property type="match status" value="1"/>
</dbReference>
<feature type="domain" description="YrdC-like" evidence="12">
    <location>
        <begin position="13"/>
        <end position="195"/>
    </location>
</feature>
<dbReference type="GO" id="GO:0008033">
    <property type="term" value="P:tRNA processing"/>
    <property type="evidence" value="ECO:0007669"/>
    <property type="project" value="UniProtKB-KW"/>
</dbReference>
<evidence type="ECO:0000256" key="4">
    <source>
        <dbReference type="ARBA" id="ARBA00022490"/>
    </source>
</evidence>
<dbReference type="PROSITE" id="PS51163">
    <property type="entry name" value="YRDC"/>
    <property type="match status" value="1"/>
</dbReference>
<keyword evidence="9" id="KW-0067">ATP-binding</keyword>
<evidence type="ECO:0000256" key="11">
    <source>
        <dbReference type="ARBA" id="ARBA00048366"/>
    </source>
</evidence>
<dbReference type="GO" id="GO:0005524">
    <property type="term" value="F:ATP binding"/>
    <property type="evidence" value="ECO:0007669"/>
    <property type="project" value="UniProtKB-KW"/>
</dbReference>
<evidence type="ECO:0000256" key="8">
    <source>
        <dbReference type="ARBA" id="ARBA00022741"/>
    </source>
</evidence>
<evidence type="ECO:0000256" key="9">
    <source>
        <dbReference type="ARBA" id="ARBA00022840"/>
    </source>
</evidence>
<sequence length="201" mass="22011">MKILKINAVNPEKEKIKEAISVLKRGGTVVYPTDTVYGIGANIFDAEATRKVYQIKKRSYSKPISACVSKIQDIHKIAYMDKNTEKMVQKILPGPFTIILKKKGNVSPILTSGREKIGIRIPDSKVCMELSGQFPITTTSANISGEKIPESLDGILKQLDDSIDLILDAGLCKHGIHSTVIDMTASPKIVRKGAIVPDFDC</sequence>
<dbReference type="InterPro" id="IPR006070">
    <property type="entry name" value="Sua5-like_dom"/>
</dbReference>
<dbReference type="NCBIfam" id="TIGR00057">
    <property type="entry name" value="L-threonylcarbamoyladenylate synthase"/>
    <property type="match status" value="1"/>
</dbReference>
<dbReference type="RefSeq" id="WP_069582914.1">
    <property type="nucleotide sequence ID" value="NZ_LMVM01000038.1"/>
</dbReference>
<dbReference type="Pfam" id="PF01300">
    <property type="entry name" value="Sua5_yciO_yrdC"/>
    <property type="match status" value="1"/>
</dbReference>
<keyword evidence="5" id="KW-0808">Transferase</keyword>
<evidence type="ECO:0000256" key="5">
    <source>
        <dbReference type="ARBA" id="ARBA00022679"/>
    </source>
</evidence>
<evidence type="ECO:0000256" key="3">
    <source>
        <dbReference type="ARBA" id="ARBA00012584"/>
    </source>
</evidence>
<protein>
    <recommendedName>
        <fullName evidence="10">L-threonylcarbamoyladenylate synthase</fullName>
        <ecNumber evidence="3">2.7.7.87</ecNumber>
    </recommendedName>
    <alternativeName>
        <fullName evidence="10">L-threonylcarbamoyladenylate synthase</fullName>
    </alternativeName>
</protein>
<keyword evidence="8" id="KW-0547">Nucleotide-binding</keyword>
<evidence type="ECO:0000256" key="2">
    <source>
        <dbReference type="ARBA" id="ARBA00007663"/>
    </source>
</evidence>
<comment type="caution">
    <text evidence="13">The sequence shown here is derived from an EMBL/GenBank/DDBJ whole genome shotgun (WGS) entry which is preliminary data.</text>
</comment>
<evidence type="ECO:0000256" key="1">
    <source>
        <dbReference type="ARBA" id="ARBA00004496"/>
    </source>
</evidence>
<dbReference type="OrthoDB" id="39992at2157"/>
<comment type="catalytic activity">
    <reaction evidence="11">
        <text>L-threonine + hydrogencarbonate + ATP = L-threonylcarbamoyladenylate + diphosphate + H2O</text>
        <dbReference type="Rhea" id="RHEA:36407"/>
        <dbReference type="ChEBI" id="CHEBI:15377"/>
        <dbReference type="ChEBI" id="CHEBI:17544"/>
        <dbReference type="ChEBI" id="CHEBI:30616"/>
        <dbReference type="ChEBI" id="CHEBI:33019"/>
        <dbReference type="ChEBI" id="CHEBI:57926"/>
        <dbReference type="ChEBI" id="CHEBI:73682"/>
        <dbReference type="EC" id="2.7.7.87"/>
    </reaction>
</comment>
<dbReference type="Gene3D" id="3.90.870.10">
    <property type="entry name" value="DHBP synthase"/>
    <property type="match status" value="1"/>
</dbReference>
<evidence type="ECO:0000256" key="7">
    <source>
        <dbReference type="ARBA" id="ARBA00022695"/>
    </source>
</evidence>
<evidence type="ECO:0000256" key="6">
    <source>
        <dbReference type="ARBA" id="ARBA00022694"/>
    </source>
</evidence>
<dbReference type="EMBL" id="LMVM01000038">
    <property type="protein sequence ID" value="PAV03489.1"/>
    <property type="molecule type" value="Genomic_DNA"/>
</dbReference>
<dbReference type="InterPro" id="IPR050156">
    <property type="entry name" value="TC-AMP_synthase_SUA5"/>
</dbReference>
<gene>
    <name evidence="13" type="ORF">ASJ80_00610</name>
</gene>
<evidence type="ECO:0000256" key="10">
    <source>
        <dbReference type="ARBA" id="ARBA00029774"/>
    </source>
</evidence>
<dbReference type="AlphaFoldDB" id="A0A2A2H269"/>
<dbReference type="GO" id="GO:0061710">
    <property type="term" value="F:L-threonylcarbamoyladenylate synthase"/>
    <property type="evidence" value="ECO:0007669"/>
    <property type="project" value="UniProtKB-EC"/>
</dbReference>